<dbReference type="Gene3D" id="3.90.1300.10">
    <property type="entry name" value="Amidase signature (AS) domain"/>
    <property type="match status" value="1"/>
</dbReference>
<feature type="compositionally biased region" description="Polar residues" evidence="2">
    <location>
        <begin position="461"/>
        <end position="474"/>
    </location>
</feature>
<evidence type="ECO:0000259" key="3">
    <source>
        <dbReference type="Pfam" id="PF01425"/>
    </source>
</evidence>
<dbReference type="AlphaFoldDB" id="A0A8J3QM84"/>
<name>A0A8J3QM84_9ACTN</name>
<comment type="similarity">
    <text evidence="1">Belongs to the amidase family.</text>
</comment>
<organism evidence="4 5">
    <name type="scientific">Rugosimonospora africana</name>
    <dbReference type="NCBI Taxonomy" id="556532"/>
    <lineage>
        <taxon>Bacteria</taxon>
        <taxon>Bacillati</taxon>
        <taxon>Actinomycetota</taxon>
        <taxon>Actinomycetes</taxon>
        <taxon>Micromonosporales</taxon>
        <taxon>Micromonosporaceae</taxon>
        <taxon>Rugosimonospora</taxon>
    </lineage>
</organism>
<protein>
    <submittedName>
        <fullName evidence="4">Putative amidase AmiB2</fullName>
    </submittedName>
</protein>
<feature type="domain" description="Amidase" evidence="3">
    <location>
        <begin position="33"/>
        <end position="435"/>
    </location>
</feature>
<evidence type="ECO:0000256" key="2">
    <source>
        <dbReference type="SAM" id="MobiDB-lite"/>
    </source>
</evidence>
<dbReference type="PANTHER" id="PTHR11895:SF7">
    <property type="entry name" value="GLUTAMYL-TRNA(GLN) AMIDOTRANSFERASE SUBUNIT A, MITOCHONDRIAL"/>
    <property type="match status" value="1"/>
</dbReference>
<dbReference type="RefSeq" id="WP_373319424.1">
    <property type="nucleotide sequence ID" value="NZ_BONZ01000003.1"/>
</dbReference>
<proteinExistence type="inferred from homology"/>
<dbReference type="SUPFAM" id="SSF75304">
    <property type="entry name" value="Amidase signature (AS) enzymes"/>
    <property type="match status" value="1"/>
</dbReference>
<keyword evidence="5" id="KW-1185">Reference proteome</keyword>
<dbReference type="InterPro" id="IPR023631">
    <property type="entry name" value="Amidase_dom"/>
</dbReference>
<gene>
    <name evidence="4" type="primary">amiB2</name>
    <name evidence="4" type="ORF">Raf01_02250</name>
</gene>
<dbReference type="InterPro" id="IPR036928">
    <property type="entry name" value="AS_sf"/>
</dbReference>
<evidence type="ECO:0000313" key="4">
    <source>
        <dbReference type="EMBL" id="GIH12053.1"/>
    </source>
</evidence>
<comment type="caution">
    <text evidence="4">The sequence shown here is derived from an EMBL/GenBank/DDBJ whole genome shotgun (WGS) entry which is preliminary data.</text>
</comment>
<sequence>MWNESGSWVGATAKEISRAVRRGDTSATQVLADHLDYIRAQEPVVNAFRVLRPEAVAEAEAVDEQEDLGELPLAGVPIAVKENTAVVGLPTWCGSAAARREVAETDHEVVRRLRGAGAVVVATSRMPELGIWPMTDDDTAVTRNPWRTDRTPGGSSGGAAAAVAAGLVPIAHGNDGLGSVRIPAACCGLVGIKPGRGVVPAQLPGGDWYGLVEHGILATTVADATVGLAVLAGWRPPRLTEPQTLRVAVSSRSPVRGIRADQPARAALASAQRLLSGAGHTTVEADPTYPVMLGLRTIATWFAGAHQDASESGLDPASFQSRTRRHVALGGWISRRGWVREQDRDAWRASCEAWFAKGYDALLTPALASSPPPAVDWHARSWSSNLLTALRFAPFAAPWNVAGFPAVVVPMGVRPDKLPVAVQLVGPPGSELTLLALAGQLEQASPWLRHAPGWPRRGSTAPATGQTAGSPSEL</sequence>
<dbReference type="PANTHER" id="PTHR11895">
    <property type="entry name" value="TRANSAMIDASE"/>
    <property type="match status" value="1"/>
</dbReference>
<dbReference type="EMBL" id="BONZ01000003">
    <property type="protein sequence ID" value="GIH12053.1"/>
    <property type="molecule type" value="Genomic_DNA"/>
</dbReference>
<feature type="region of interest" description="Disordered" evidence="2">
    <location>
        <begin position="449"/>
        <end position="474"/>
    </location>
</feature>
<accession>A0A8J3QM84</accession>
<reference evidence="4" key="1">
    <citation type="submission" date="2021-01" db="EMBL/GenBank/DDBJ databases">
        <title>Whole genome shotgun sequence of Rugosimonospora africana NBRC 104875.</title>
        <authorList>
            <person name="Komaki H."/>
            <person name="Tamura T."/>
        </authorList>
    </citation>
    <scope>NUCLEOTIDE SEQUENCE</scope>
    <source>
        <strain evidence="4">NBRC 104875</strain>
    </source>
</reference>
<dbReference type="GO" id="GO:0003824">
    <property type="term" value="F:catalytic activity"/>
    <property type="evidence" value="ECO:0007669"/>
    <property type="project" value="InterPro"/>
</dbReference>
<dbReference type="InterPro" id="IPR000120">
    <property type="entry name" value="Amidase"/>
</dbReference>
<evidence type="ECO:0000256" key="1">
    <source>
        <dbReference type="ARBA" id="ARBA00009199"/>
    </source>
</evidence>
<dbReference type="Pfam" id="PF01425">
    <property type="entry name" value="Amidase"/>
    <property type="match status" value="1"/>
</dbReference>
<dbReference type="Proteomes" id="UP000642748">
    <property type="component" value="Unassembled WGS sequence"/>
</dbReference>
<evidence type="ECO:0000313" key="5">
    <source>
        <dbReference type="Proteomes" id="UP000642748"/>
    </source>
</evidence>